<name>A0ACB7XY07_9ERIC</name>
<evidence type="ECO:0000313" key="2">
    <source>
        <dbReference type="Proteomes" id="UP000828048"/>
    </source>
</evidence>
<gene>
    <name evidence="1" type="ORF">Vadar_003455</name>
</gene>
<dbReference type="Proteomes" id="UP000828048">
    <property type="component" value="Chromosome 5"/>
</dbReference>
<organism evidence="1 2">
    <name type="scientific">Vaccinium darrowii</name>
    <dbReference type="NCBI Taxonomy" id="229202"/>
    <lineage>
        <taxon>Eukaryota</taxon>
        <taxon>Viridiplantae</taxon>
        <taxon>Streptophyta</taxon>
        <taxon>Embryophyta</taxon>
        <taxon>Tracheophyta</taxon>
        <taxon>Spermatophyta</taxon>
        <taxon>Magnoliopsida</taxon>
        <taxon>eudicotyledons</taxon>
        <taxon>Gunneridae</taxon>
        <taxon>Pentapetalae</taxon>
        <taxon>asterids</taxon>
        <taxon>Ericales</taxon>
        <taxon>Ericaceae</taxon>
        <taxon>Vaccinioideae</taxon>
        <taxon>Vaccinieae</taxon>
        <taxon>Vaccinium</taxon>
    </lineage>
</organism>
<reference evidence="1 2" key="1">
    <citation type="journal article" date="2021" name="Hortic Res">
        <title>High-quality reference genome and annotation aids understanding of berry development for evergreen blueberry (Vaccinium darrowii).</title>
        <authorList>
            <person name="Yu J."/>
            <person name="Hulse-Kemp A.M."/>
            <person name="Babiker E."/>
            <person name="Staton M."/>
        </authorList>
    </citation>
    <scope>NUCLEOTIDE SEQUENCE [LARGE SCALE GENOMIC DNA]</scope>
    <source>
        <strain evidence="2">cv. NJ 8807/NJ 8810</strain>
        <tissue evidence="1">Young leaf</tissue>
    </source>
</reference>
<keyword evidence="2" id="KW-1185">Reference proteome</keyword>
<accession>A0ACB7XY07</accession>
<comment type="caution">
    <text evidence="1">The sequence shown here is derived from an EMBL/GenBank/DDBJ whole genome shotgun (WGS) entry which is preliminary data.</text>
</comment>
<protein>
    <submittedName>
        <fullName evidence="1">Uncharacterized protein</fullName>
    </submittedName>
</protein>
<sequence>MIKLLKGFLQNLQPLKLRQITVEDVSQKRLMVLSHGLDVVEDALIEKNLTNKGFNCGMMTRQEARDAARLQIGDTGLIDCVLILMDNVLVGGLLVNKSTRISDVYEDPDLLYRNVLKGSPASGQIRVAVRKPSVPSKEWHWRSSGVLLVVNPPNHEIFQFIDMETGASPNTSILIGQTGR</sequence>
<evidence type="ECO:0000313" key="1">
    <source>
        <dbReference type="EMBL" id="KAH7845550.1"/>
    </source>
</evidence>
<dbReference type="EMBL" id="CM037155">
    <property type="protein sequence ID" value="KAH7845550.1"/>
    <property type="molecule type" value="Genomic_DNA"/>
</dbReference>
<proteinExistence type="predicted"/>